<protein>
    <submittedName>
        <fullName evidence="2">Hydantoinase B/oxoprolinase family protein</fullName>
    </submittedName>
</protein>
<dbReference type="Proteomes" id="UP001330749">
    <property type="component" value="Unassembled WGS sequence"/>
</dbReference>
<comment type="caution">
    <text evidence="2">The sequence shown here is derived from an EMBL/GenBank/DDBJ whole genome shotgun (WGS) entry which is preliminary data.</text>
</comment>
<dbReference type="RefSeq" id="WP_327967805.1">
    <property type="nucleotide sequence ID" value="NZ_JARMQG010000118.1"/>
</dbReference>
<reference evidence="2 3" key="1">
    <citation type="submission" date="2023-03" db="EMBL/GenBank/DDBJ databases">
        <title>Bacillus Genome Sequencing.</title>
        <authorList>
            <person name="Dunlap C."/>
        </authorList>
    </citation>
    <scope>NUCLEOTIDE SEQUENCE [LARGE SCALE GENOMIC DNA]</scope>
    <source>
        <strain evidence="2 3">B-14544</strain>
    </source>
</reference>
<organism evidence="2 3">
    <name type="scientific">Bacillus xiapuensis</name>
    <dbReference type="NCBI Taxonomy" id="2014075"/>
    <lineage>
        <taxon>Bacteria</taxon>
        <taxon>Bacillati</taxon>
        <taxon>Bacillota</taxon>
        <taxon>Bacilli</taxon>
        <taxon>Bacillales</taxon>
        <taxon>Bacillaceae</taxon>
        <taxon>Bacillus</taxon>
    </lineage>
</organism>
<dbReference type="Pfam" id="PF02538">
    <property type="entry name" value="Hydantoinase_B"/>
    <property type="match status" value="1"/>
</dbReference>
<name>A0ABU6NA11_9BACI</name>
<accession>A0ABU6NA11</accession>
<dbReference type="PANTHER" id="PTHR11365">
    <property type="entry name" value="5-OXOPROLINASE RELATED"/>
    <property type="match status" value="1"/>
</dbReference>
<evidence type="ECO:0000313" key="3">
    <source>
        <dbReference type="Proteomes" id="UP001330749"/>
    </source>
</evidence>
<dbReference type="InterPro" id="IPR003692">
    <property type="entry name" value="Hydantoinase_B"/>
</dbReference>
<dbReference type="EMBL" id="JARMQG010000118">
    <property type="protein sequence ID" value="MED3562849.1"/>
    <property type="molecule type" value="Genomic_DNA"/>
</dbReference>
<keyword evidence="3" id="KW-1185">Reference proteome</keyword>
<evidence type="ECO:0000259" key="1">
    <source>
        <dbReference type="Pfam" id="PF02538"/>
    </source>
</evidence>
<evidence type="ECO:0000313" key="2">
    <source>
        <dbReference type="EMBL" id="MED3562849.1"/>
    </source>
</evidence>
<gene>
    <name evidence="2" type="ORF">P4447_10335</name>
</gene>
<dbReference type="PANTHER" id="PTHR11365:SF23">
    <property type="entry name" value="HYPOTHETICAL 5-OXOPROLINASE (EUROFUNG)-RELATED"/>
    <property type="match status" value="1"/>
</dbReference>
<dbReference type="InterPro" id="IPR045079">
    <property type="entry name" value="Oxoprolinase-like"/>
</dbReference>
<proteinExistence type="predicted"/>
<feature type="domain" description="Hydantoinase B/oxoprolinase" evidence="1">
    <location>
        <begin position="12"/>
        <end position="537"/>
    </location>
</feature>
<sequence>MTTNITKQRKLDPITFEVLRRSFEYTCERMSQVLQKASFSPIIYDMVDYSNAIFDPDINLIGQTANCPVHIAAMHFSARASIRKFPIEELGVDDVIVLNDPYDGGTHTPDVTMTMPVFYDGALLGFAVSRAHWTDVGGGFDTHLAGEGLRLPPSLLYKGGKPNKELISVIKNNTRTPQYIEGDIQAQLGALRAARDEFARLAEKYGPDVVRQGMREVLDYTQEMTKEAIKQIPDGVYEATDYVDSDGFSNEPVRLQVRLTVKGDSIDVDFKGSDPMTVGPINSPYANTASAVYYSLKFFLNPEAPANAGMYRQIHLTIPENTWLNPHWPAPTLGCTTVSSSKIAAAIWMALAKAIPDKIVAPTCSDANWYVASATDPDTGELHVFTDLPAGGWGGTPTHDGMHVTMDPLGNCQNLPAEIAELLFPIRFNAFEMRTDSAGAGRFRGGVGVHVEVEFIGRGEMIWMECSRTREGSPGVNGGMHSARQRQLRKTRDGQLQTIGGLDDDGTWHPQMLGGVQFKPGESFVFESTGGGGWGDPLTRDPELVAQDVREDIVSKKQAENVYGVVLTDTLTLDLLATNAKRIELSNHRNSKSVLR</sequence>